<proteinExistence type="predicted"/>
<dbReference type="Proteomes" id="UP000033200">
    <property type="component" value="Chromosome"/>
</dbReference>
<dbReference type="HOGENOM" id="CLU_179376_3_0_5"/>
<evidence type="ECO:0000313" key="2">
    <source>
        <dbReference type="Proteomes" id="UP000033200"/>
    </source>
</evidence>
<evidence type="ECO:0008006" key="3">
    <source>
        <dbReference type="Google" id="ProtNLM"/>
    </source>
</evidence>
<name>A0A097EGZ6_9SPHN</name>
<dbReference type="eggNOG" id="COG5450">
    <property type="taxonomic scope" value="Bacteria"/>
</dbReference>
<dbReference type="InterPro" id="IPR019239">
    <property type="entry name" value="VapB_antitoxin"/>
</dbReference>
<organism evidence="1 2">
    <name type="scientific">Sphingomonas taxi</name>
    <dbReference type="NCBI Taxonomy" id="1549858"/>
    <lineage>
        <taxon>Bacteria</taxon>
        <taxon>Pseudomonadati</taxon>
        <taxon>Pseudomonadota</taxon>
        <taxon>Alphaproteobacteria</taxon>
        <taxon>Sphingomonadales</taxon>
        <taxon>Sphingomonadaceae</taxon>
        <taxon>Sphingomonas</taxon>
    </lineage>
</organism>
<accession>A0A097EGZ6</accession>
<dbReference type="KEGG" id="stax:MC45_11195"/>
<protein>
    <recommendedName>
        <fullName evidence="3">Type II toxin-antitoxin system VapB family antitoxin</fullName>
    </recommendedName>
</protein>
<dbReference type="EMBL" id="CP009571">
    <property type="protein sequence ID" value="AIT06845.1"/>
    <property type="molecule type" value="Genomic_DNA"/>
</dbReference>
<sequence length="70" mass="8034">MRTNIDIDEDLLNEAMQALGTKTKRDTVIESLRRTIRARRQLAALRGLEGLGWEGDLDDMRTSKYLPTDE</sequence>
<dbReference type="STRING" id="1549858.MC45_11195"/>
<dbReference type="AlphaFoldDB" id="A0A097EGZ6"/>
<gene>
    <name evidence="1" type="ORF">MC45_11195</name>
</gene>
<dbReference type="Pfam" id="PF09957">
    <property type="entry name" value="VapB_antitoxin"/>
    <property type="match status" value="1"/>
</dbReference>
<keyword evidence="2" id="KW-1185">Reference proteome</keyword>
<dbReference type="RefSeq" id="WP_038663084.1">
    <property type="nucleotide sequence ID" value="NZ_CP009571.1"/>
</dbReference>
<evidence type="ECO:0000313" key="1">
    <source>
        <dbReference type="EMBL" id="AIT06845.1"/>
    </source>
</evidence>
<reference evidence="1 2" key="1">
    <citation type="submission" date="2014-09" db="EMBL/GenBank/DDBJ databases">
        <title>Using Illumina technology Improving SMRT sequencing Genome Assembly by RASTools.</title>
        <authorList>
            <person name="Zhou Y."/>
            <person name="Ma T."/>
            <person name="Liu T."/>
        </authorList>
    </citation>
    <scope>NUCLEOTIDE SEQUENCE [LARGE SCALE GENOMIC DNA]</scope>
    <source>
        <strain evidence="1 2">ATCC 55669</strain>
    </source>
</reference>